<reference evidence="2" key="1">
    <citation type="submission" date="2021-02" db="EMBL/GenBank/DDBJ databases">
        <authorList>
            <person name="Nowell W R."/>
        </authorList>
    </citation>
    <scope>NUCLEOTIDE SEQUENCE</scope>
</reference>
<sequence length="120" mass="14456">MHTYKIKVKPFRQPWRYVLLFDEDAPTGPFTMDLIEPHIGLTHDRIDFNVNNLYVKRGFTRELGQRIDLSKPPCSIQLDDIVEDIRKYQFRILRPIDKFMEERIVKMKRRGYKQIGEPFS</sequence>
<evidence type="ECO:0000313" key="2">
    <source>
        <dbReference type="EMBL" id="CAF5173758.1"/>
    </source>
</evidence>
<dbReference type="Proteomes" id="UP000681967">
    <property type="component" value="Unassembled WGS sequence"/>
</dbReference>
<feature type="non-terminal residue" evidence="2">
    <location>
        <position position="120"/>
    </location>
</feature>
<dbReference type="AlphaFoldDB" id="A0A8S3GYD5"/>
<dbReference type="EMBL" id="CAJOBH010284622">
    <property type="protein sequence ID" value="CAF5173758.1"/>
    <property type="molecule type" value="Genomic_DNA"/>
</dbReference>
<gene>
    <name evidence="2" type="ORF">BYL167_LOCUS77814</name>
    <name evidence="1" type="ORF">SMN809_LOCUS21310</name>
</gene>
<protein>
    <submittedName>
        <fullName evidence="2">Uncharacterized protein</fullName>
    </submittedName>
</protein>
<organism evidence="2 3">
    <name type="scientific">Rotaria magnacalcarata</name>
    <dbReference type="NCBI Taxonomy" id="392030"/>
    <lineage>
        <taxon>Eukaryota</taxon>
        <taxon>Metazoa</taxon>
        <taxon>Spiralia</taxon>
        <taxon>Gnathifera</taxon>
        <taxon>Rotifera</taxon>
        <taxon>Eurotatoria</taxon>
        <taxon>Bdelloidea</taxon>
        <taxon>Philodinida</taxon>
        <taxon>Philodinidae</taxon>
        <taxon>Rotaria</taxon>
    </lineage>
</organism>
<dbReference type="EMBL" id="CAJOBI010016238">
    <property type="protein sequence ID" value="CAF4187627.1"/>
    <property type="molecule type" value="Genomic_DNA"/>
</dbReference>
<evidence type="ECO:0000313" key="1">
    <source>
        <dbReference type="EMBL" id="CAF4187627.1"/>
    </source>
</evidence>
<evidence type="ECO:0000313" key="3">
    <source>
        <dbReference type="Proteomes" id="UP000681967"/>
    </source>
</evidence>
<dbReference type="Proteomes" id="UP000676336">
    <property type="component" value="Unassembled WGS sequence"/>
</dbReference>
<comment type="caution">
    <text evidence="2">The sequence shown here is derived from an EMBL/GenBank/DDBJ whole genome shotgun (WGS) entry which is preliminary data.</text>
</comment>
<accession>A0A8S3GYD5</accession>
<proteinExistence type="predicted"/>
<name>A0A8S3GYD5_9BILA</name>